<organism evidence="2 3">
    <name type="scientific">Halobaculum litoreum</name>
    <dbReference type="NCBI Taxonomy" id="3031998"/>
    <lineage>
        <taxon>Archaea</taxon>
        <taxon>Methanobacteriati</taxon>
        <taxon>Methanobacteriota</taxon>
        <taxon>Stenosarchaea group</taxon>
        <taxon>Halobacteria</taxon>
        <taxon>Halobacteriales</taxon>
        <taxon>Haloferacaceae</taxon>
        <taxon>Halobaculum</taxon>
    </lineage>
</organism>
<dbReference type="Gene3D" id="2.60.120.260">
    <property type="entry name" value="Galactose-binding domain-like"/>
    <property type="match status" value="1"/>
</dbReference>
<feature type="compositionally biased region" description="Polar residues" evidence="1">
    <location>
        <begin position="92"/>
        <end position="109"/>
    </location>
</feature>
<evidence type="ECO:0000256" key="1">
    <source>
        <dbReference type="SAM" id="MobiDB-lite"/>
    </source>
</evidence>
<feature type="region of interest" description="Disordered" evidence="1">
    <location>
        <begin position="20"/>
        <end position="109"/>
    </location>
</feature>
<keyword evidence="3" id="KW-1185">Reference proteome</keyword>
<dbReference type="Proteomes" id="UP001596368">
    <property type="component" value="Unassembled WGS sequence"/>
</dbReference>
<proteinExistence type="predicted"/>
<protein>
    <recommendedName>
        <fullName evidence="4">Carbohydrate binding domain-containing protein</fullName>
    </recommendedName>
</protein>
<dbReference type="PROSITE" id="PS51257">
    <property type="entry name" value="PROKAR_LIPOPROTEIN"/>
    <property type="match status" value="1"/>
</dbReference>
<dbReference type="EMBL" id="JBHSZG010000008">
    <property type="protein sequence ID" value="MFC7138049.1"/>
    <property type="molecule type" value="Genomic_DNA"/>
</dbReference>
<feature type="compositionally biased region" description="Low complexity" evidence="1">
    <location>
        <begin position="32"/>
        <end position="53"/>
    </location>
</feature>
<dbReference type="AlphaFoldDB" id="A0ABD5XWK9"/>
<reference evidence="2 3" key="1">
    <citation type="journal article" date="2019" name="Int. J. Syst. Evol. Microbiol.">
        <title>The Global Catalogue of Microorganisms (GCM) 10K type strain sequencing project: providing services to taxonomists for standard genome sequencing and annotation.</title>
        <authorList>
            <consortium name="The Broad Institute Genomics Platform"/>
            <consortium name="The Broad Institute Genome Sequencing Center for Infectious Disease"/>
            <person name="Wu L."/>
            <person name="Ma J."/>
        </authorList>
    </citation>
    <scope>NUCLEOTIDE SEQUENCE [LARGE SCALE GENOMIC DNA]</scope>
    <source>
        <strain evidence="2 3">DT92</strain>
    </source>
</reference>
<evidence type="ECO:0000313" key="2">
    <source>
        <dbReference type="EMBL" id="MFC7138049.1"/>
    </source>
</evidence>
<accession>A0ABD5XWK9</accession>
<comment type="caution">
    <text evidence="2">The sequence shown here is derived from an EMBL/GenBank/DDBJ whole genome shotgun (WGS) entry which is preliminary data.</text>
</comment>
<evidence type="ECO:0008006" key="4">
    <source>
        <dbReference type="Google" id="ProtNLM"/>
    </source>
</evidence>
<name>A0ABD5XWK9_9EURY</name>
<gene>
    <name evidence="2" type="ORF">ACFQRB_19440</name>
</gene>
<sequence length="225" mass="23388">MRRRQYLVALGAAAAASLAGCNATDPDDGGETDTPTGTPTATDTPTPTDTPTASPTPTPRPGLTNPSFEDGLAGWTVGRDLPEDPNDPGNPVASTVEASTAQASDGSTSVRMQVDGSADDGTVWVGQGVEFGGVDTLRVDCYSEEATFNLLAELAVYTGPMPEGGLSEADFDTSEQTGDHAGWKTYEYPVEFTGTGVVAVGMNVVWETTVQRFFDDVRLVAADDA</sequence>
<evidence type="ECO:0000313" key="3">
    <source>
        <dbReference type="Proteomes" id="UP001596368"/>
    </source>
</evidence>